<organism evidence="3 4">
    <name type="scientific">Hymenobacter telluris</name>
    <dbReference type="NCBI Taxonomy" id="2816474"/>
    <lineage>
        <taxon>Bacteria</taxon>
        <taxon>Pseudomonadati</taxon>
        <taxon>Bacteroidota</taxon>
        <taxon>Cytophagia</taxon>
        <taxon>Cytophagales</taxon>
        <taxon>Hymenobacteraceae</taxon>
        <taxon>Hymenobacter</taxon>
    </lineage>
</organism>
<evidence type="ECO:0000256" key="1">
    <source>
        <dbReference type="SAM" id="MobiDB-lite"/>
    </source>
</evidence>
<sequence length="302" mass="33394">MKSTFTNTLAAALLLLATATATLAQKPHEAHQKTGHLARTEVKAYVEQNVLPVVRQQRQKLETQLASTDKAQLATYRTQLKDVRQRSQALRQSFRTSQSAASASSEPASPRASLTEEQRQQLRQLHTETRAIMQNVTQLAQKYATNISQLTQEVQPQKEKWASDIQAIAAKNATPEQQQNSSRLPGRMQRHHGTGRFFRPAAFLLLDPGTPTAAEPALRGTSLYPNPVVATSQLEYSVTKAGPVTVELLDGRGNILRTLAQEPKQEKGTHVLPVTLGDLAAGTYYYKITTRTGSETKRFVKE</sequence>
<evidence type="ECO:0000313" key="4">
    <source>
        <dbReference type="Proteomes" id="UP000664144"/>
    </source>
</evidence>
<dbReference type="Proteomes" id="UP000664144">
    <property type="component" value="Unassembled WGS sequence"/>
</dbReference>
<dbReference type="NCBIfam" id="TIGR04183">
    <property type="entry name" value="Por_Secre_tail"/>
    <property type="match status" value="1"/>
</dbReference>
<keyword evidence="4" id="KW-1185">Reference proteome</keyword>
<evidence type="ECO:0000256" key="2">
    <source>
        <dbReference type="SAM" id="SignalP"/>
    </source>
</evidence>
<dbReference type="AlphaFoldDB" id="A0A939JE29"/>
<reference evidence="3" key="1">
    <citation type="submission" date="2021-03" db="EMBL/GenBank/DDBJ databases">
        <authorList>
            <person name="Kim M.K."/>
        </authorList>
    </citation>
    <scope>NUCLEOTIDE SEQUENCE</scope>
    <source>
        <strain evidence="3">BT186</strain>
    </source>
</reference>
<protein>
    <submittedName>
        <fullName evidence="3">T9SS type A sorting domain-containing protein</fullName>
    </submittedName>
</protein>
<feature type="region of interest" description="Disordered" evidence="1">
    <location>
        <begin position="87"/>
        <end position="121"/>
    </location>
</feature>
<comment type="caution">
    <text evidence="3">The sequence shown here is derived from an EMBL/GenBank/DDBJ whole genome shotgun (WGS) entry which is preliminary data.</text>
</comment>
<gene>
    <name evidence="3" type="ORF">J0X19_18840</name>
</gene>
<proteinExistence type="predicted"/>
<feature type="compositionally biased region" description="Low complexity" evidence="1">
    <location>
        <begin position="92"/>
        <end position="113"/>
    </location>
</feature>
<dbReference type="RefSeq" id="WP_206985966.1">
    <property type="nucleotide sequence ID" value="NZ_JAFLQZ010000015.1"/>
</dbReference>
<name>A0A939JE29_9BACT</name>
<dbReference type="EMBL" id="JAFLQZ010000015">
    <property type="protein sequence ID" value="MBO0360025.1"/>
    <property type="molecule type" value="Genomic_DNA"/>
</dbReference>
<accession>A0A939JE29</accession>
<dbReference type="InterPro" id="IPR026444">
    <property type="entry name" value="Secre_tail"/>
</dbReference>
<feature type="signal peptide" evidence="2">
    <location>
        <begin position="1"/>
        <end position="24"/>
    </location>
</feature>
<evidence type="ECO:0000313" key="3">
    <source>
        <dbReference type="EMBL" id="MBO0360025.1"/>
    </source>
</evidence>
<keyword evidence="2" id="KW-0732">Signal</keyword>
<feature type="chain" id="PRO_5037312985" evidence="2">
    <location>
        <begin position="25"/>
        <end position="302"/>
    </location>
</feature>